<reference evidence="1" key="2">
    <citation type="journal article" date="2023" name="PLoS ONE">
        <title>Philodulcilactobacillus myokoensis gen. nov., sp. nov., a fructophilic, acidophilic, and agar-phobic lactic acid bacterium isolated from fermented vegetable extracts.</title>
        <authorList>
            <person name="Kouya T."/>
            <person name="Ishiyama Y."/>
            <person name="Ohashi S."/>
            <person name="Kumakubo R."/>
            <person name="Yamazaki T."/>
            <person name="Otaki T."/>
        </authorList>
    </citation>
    <scope>NUCLEOTIDE SEQUENCE</scope>
    <source>
        <strain evidence="1">WR16-4</strain>
    </source>
</reference>
<protein>
    <recommendedName>
        <fullName evidence="3">DNA-directed RNA polymerase beta subunit</fullName>
    </recommendedName>
</protein>
<evidence type="ECO:0008006" key="3">
    <source>
        <dbReference type="Google" id="ProtNLM"/>
    </source>
</evidence>
<proteinExistence type="predicted"/>
<gene>
    <name evidence="1" type="ORF">WR164_15540</name>
</gene>
<accession>A0A9W6B2A0</accession>
<dbReference type="RefSeq" id="WP_286137112.1">
    <property type="nucleotide sequence ID" value="NZ_BRPL01000004.1"/>
</dbReference>
<reference evidence="1" key="1">
    <citation type="submission" date="2022-07" db="EMBL/GenBank/DDBJ databases">
        <authorList>
            <person name="Kouya T."/>
            <person name="Ishiyama Y."/>
        </authorList>
    </citation>
    <scope>NUCLEOTIDE SEQUENCE</scope>
    <source>
        <strain evidence="1">WR16-4</strain>
    </source>
</reference>
<dbReference type="Proteomes" id="UP001144204">
    <property type="component" value="Unassembled WGS sequence"/>
</dbReference>
<evidence type="ECO:0000313" key="2">
    <source>
        <dbReference type="Proteomes" id="UP001144204"/>
    </source>
</evidence>
<keyword evidence="2" id="KW-1185">Reference proteome</keyword>
<name>A0A9W6B2A0_9LACO</name>
<dbReference type="EMBL" id="BRPL01000004">
    <property type="protein sequence ID" value="GLB47575.1"/>
    <property type="molecule type" value="Genomic_DNA"/>
</dbReference>
<evidence type="ECO:0000313" key="1">
    <source>
        <dbReference type="EMBL" id="GLB47575.1"/>
    </source>
</evidence>
<comment type="caution">
    <text evidence="1">The sequence shown here is derived from an EMBL/GenBank/DDBJ whole genome shotgun (WGS) entry which is preliminary data.</text>
</comment>
<dbReference type="AlphaFoldDB" id="A0A9W6B2A0"/>
<sequence length="122" mass="14261">MVVKHPVSDKVAQNFIDHYYYDRGMMKWHGFMLSDHVASLKQVKHHKIIQKQRRQNHDVLLKAIEHAASSHRAMIAQINIYERDHFDLYGVILGMQHGIVFINSSDAVVRVKLSDVENVRMK</sequence>
<organism evidence="1 2">
    <name type="scientific">Philodulcilactobacillus myokoensis</name>
    <dbReference type="NCBI Taxonomy" id="2929573"/>
    <lineage>
        <taxon>Bacteria</taxon>
        <taxon>Bacillati</taxon>
        <taxon>Bacillota</taxon>
        <taxon>Bacilli</taxon>
        <taxon>Lactobacillales</taxon>
        <taxon>Lactobacillaceae</taxon>
        <taxon>Philodulcilactobacillus</taxon>
    </lineage>
</organism>